<dbReference type="InterPro" id="IPR004869">
    <property type="entry name" value="MMPL_dom"/>
</dbReference>
<feature type="transmembrane region" description="Helical" evidence="6">
    <location>
        <begin position="306"/>
        <end position="331"/>
    </location>
</feature>
<evidence type="ECO:0000256" key="4">
    <source>
        <dbReference type="ARBA" id="ARBA00022989"/>
    </source>
</evidence>
<dbReference type="PANTHER" id="PTHR33406">
    <property type="entry name" value="MEMBRANE PROTEIN MJ1562-RELATED"/>
    <property type="match status" value="1"/>
</dbReference>
<evidence type="ECO:0000313" key="8">
    <source>
        <dbReference type="EMBL" id="MPY67008.1"/>
    </source>
</evidence>
<feature type="transmembrane region" description="Helical" evidence="6">
    <location>
        <begin position="279"/>
        <end position="300"/>
    </location>
</feature>
<keyword evidence="3 6" id="KW-0812">Transmembrane</keyword>
<feature type="transmembrane region" description="Helical" evidence="6">
    <location>
        <begin position="578"/>
        <end position="600"/>
    </location>
</feature>
<dbReference type="Pfam" id="PF03176">
    <property type="entry name" value="MMPL"/>
    <property type="match status" value="2"/>
</dbReference>
<feature type="transmembrane region" description="Helical" evidence="6">
    <location>
        <begin position="693"/>
        <end position="715"/>
    </location>
</feature>
<feature type="transmembrane region" description="Helical" evidence="6">
    <location>
        <begin position="665"/>
        <end position="687"/>
    </location>
</feature>
<comment type="subcellular location">
    <subcellularLocation>
        <location evidence="1">Cell membrane</location>
        <topology evidence="1">Multi-pass membrane protein</topology>
    </subcellularLocation>
</comment>
<keyword evidence="4 6" id="KW-1133">Transmembrane helix</keyword>
<dbReference type="PROSITE" id="PS50156">
    <property type="entry name" value="SSD"/>
    <property type="match status" value="1"/>
</dbReference>
<accession>A0A7X1NWL4</accession>
<feature type="domain" description="SSD" evidence="7">
    <location>
        <begin position="197"/>
        <end position="329"/>
    </location>
</feature>
<dbReference type="InterPro" id="IPR050545">
    <property type="entry name" value="Mycobact_MmpL"/>
</dbReference>
<evidence type="ECO:0000259" key="7">
    <source>
        <dbReference type="PROSITE" id="PS50156"/>
    </source>
</evidence>
<protein>
    <submittedName>
        <fullName evidence="8">MMPL family transporter</fullName>
    </submittedName>
</protein>
<feature type="transmembrane region" description="Helical" evidence="6">
    <location>
        <begin position="620"/>
        <end position="638"/>
    </location>
</feature>
<evidence type="ECO:0000256" key="1">
    <source>
        <dbReference type="ARBA" id="ARBA00004651"/>
    </source>
</evidence>
<proteinExistence type="predicted"/>
<evidence type="ECO:0000256" key="6">
    <source>
        <dbReference type="SAM" id="Phobius"/>
    </source>
</evidence>
<keyword evidence="2" id="KW-1003">Cell membrane</keyword>
<dbReference type="InterPro" id="IPR000731">
    <property type="entry name" value="SSD"/>
</dbReference>
<evidence type="ECO:0000313" key="9">
    <source>
        <dbReference type="Proteomes" id="UP000484842"/>
    </source>
</evidence>
<feature type="transmembrane region" description="Helical" evidence="6">
    <location>
        <begin position="548"/>
        <end position="566"/>
    </location>
</feature>
<dbReference type="AlphaFoldDB" id="A0A7X1NWL4"/>
<feature type="transmembrane region" description="Helical" evidence="6">
    <location>
        <begin position="180"/>
        <end position="199"/>
    </location>
</feature>
<comment type="caution">
    <text evidence="8">The sequence shown here is derived from an EMBL/GenBank/DDBJ whole genome shotgun (WGS) entry which is preliminary data.</text>
</comment>
<dbReference type="Proteomes" id="UP000484842">
    <property type="component" value="Unassembled WGS sequence"/>
</dbReference>
<evidence type="ECO:0000256" key="2">
    <source>
        <dbReference type="ARBA" id="ARBA00022475"/>
    </source>
</evidence>
<evidence type="ECO:0000256" key="3">
    <source>
        <dbReference type="ARBA" id="ARBA00022692"/>
    </source>
</evidence>
<feature type="transmembrane region" description="Helical" evidence="6">
    <location>
        <begin position="230"/>
        <end position="251"/>
    </location>
</feature>
<keyword evidence="5 6" id="KW-0472">Membrane</keyword>
<dbReference type="PANTHER" id="PTHR33406:SF13">
    <property type="entry name" value="MEMBRANE PROTEIN YDFJ"/>
    <property type="match status" value="1"/>
</dbReference>
<keyword evidence="9" id="KW-1185">Reference proteome</keyword>
<name>A0A7X1NWL4_9DEIO</name>
<gene>
    <name evidence="8" type="ORF">F8S09_09955</name>
</gene>
<feature type="transmembrane region" description="Helical" evidence="6">
    <location>
        <begin position="367"/>
        <end position="384"/>
    </location>
</feature>
<evidence type="ECO:0000256" key="5">
    <source>
        <dbReference type="ARBA" id="ARBA00023136"/>
    </source>
</evidence>
<sequence length="740" mass="77865">MRALSEFVTRRPWLVLALWGLLALLSAYPASQAPRNLSADPGSLADAESTRVTTLLRERFGEEDTNTALLVTRHDPPLTTPVGQAAYDRLLAGLEDVPGVTRVLAAGAQGAVPTVSEDGRLSLTVAQIPLEEGAAETLARVRAYADRVGGEGLAVRVTGGQAIADDFTEFAESDTKRSEFAALPLTALVLLGVFGALVATGLPLMVGVLSITVAMAGVYGLTRVTEVSTFAQSVITMLGLGAGIDYALLMVSRFREELARDGDSQAAASRTVLTAGRSVLFSGLTVAIAMAALVIPPIAFVRSMGLGGVLAVLLTVLASVTVLPALLALLGERVNSPRILRFPWAQSAGASAAWTALARRVTARPGLAVLLSTLFLLVLALPALNMKTGYAGAWGLTPGVESRDALADVRDLGAGGLLSQFEVILDLGGERYGPDDRARFQGVVEDLRALPGVQTVISPFLTPADLAGDAGSGGTDAIAALSLLTSRSFSEDRTLLRVTVVPDAYLRADQIDPFEGRLRGVLKDSGFQYLLGGAPVGEREFSRALTDALPAAVLTVFAATFVLLMVAFRSLLVPLKSLLMNTLTVGAAYGVVTLVVQGGLFAGPLGIPDDVGVLDSSLPLILFAVLFGLSMDYEIFLLSRVQEEVLRGHPNDEAVVLAVGRTARIITSAALIMFIVFAAFIAGRVVANKSIGLGLAVAVALDATLVRLVLVPAFLKLAGKWNWWLPDWLDRLLPRLRLEH</sequence>
<dbReference type="Gene3D" id="1.20.1640.10">
    <property type="entry name" value="Multidrug efflux transporter AcrB transmembrane domain"/>
    <property type="match status" value="2"/>
</dbReference>
<dbReference type="GO" id="GO:0005886">
    <property type="term" value="C:plasma membrane"/>
    <property type="evidence" value="ECO:0007669"/>
    <property type="project" value="UniProtKB-SubCell"/>
</dbReference>
<dbReference type="RefSeq" id="WP_322618699.1">
    <property type="nucleotide sequence ID" value="NZ_WBSL01000004.1"/>
</dbReference>
<dbReference type="SUPFAM" id="SSF82866">
    <property type="entry name" value="Multidrug efflux transporter AcrB transmembrane domain"/>
    <property type="match status" value="2"/>
</dbReference>
<organism evidence="8 9">
    <name type="scientific">Deinococcus terrestris</name>
    <dbReference type="NCBI Taxonomy" id="2651870"/>
    <lineage>
        <taxon>Bacteria</taxon>
        <taxon>Thermotogati</taxon>
        <taxon>Deinococcota</taxon>
        <taxon>Deinococci</taxon>
        <taxon>Deinococcales</taxon>
        <taxon>Deinococcaceae</taxon>
        <taxon>Deinococcus</taxon>
    </lineage>
</organism>
<reference evidence="8 9" key="1">
    <citation type="submission" date="2019-10" db="EMBL/GenBank/DDBJ databases">
        <title>Deinococcus sp. isolated from soil.</title>
        <authorList>
            <person name="Li Y."/>
            <person name="Wang J."/>
        </authorList>
    </citation>
    <scope>NUCLEOTIDE SEQUENCE [LARGE SCALE GENOMIC DNA]</scope>
    <source>
        <strain evidence="8 9">SDU3-2</strain>
    </source>
</reference>
<dbReference type="EMBL" id="WBSL01000004">
    <property type="protein sequence ID" value="MPY67008.1"/>
    <property type="molecule type" value="Genomic_DNA"/>
</dbReference>